<sequence>MNKLPVDDEVAYAISRLVEDSSARREPSHSAIEQLLQRTGLGKLDPNKPGATPVGKAKRVQTVLSAAIEQFPDEAESFTAGLLSLVRACGGFRESSPNYTGTDVILNLSASFKKHRILLSIDGIVTPLLLDNLSGTKLTEALQIYVNRAKKGHEDAALIIGTSKDLMEAVCAHVVTEIYGSYSPRDNFPTLLGTAFTALNMATPANPMVPNESAIKNVERGLFELACAINKLRNKQGSGHGRPFISTISDDEAKTSIESIGIITEFLLNKLSHLK</sequence>
<evidence type="ECO:0000259" key="1">
    <source>
        <dbReference type="Pfam" id="PF14355"/>
    </source>
</evidence>
<protein>
    <recommendedName>
        <fullName evidence="1">Abortive infection protein-like C-terminal domain-containing protein</fullName>
    </recommendedName>
</protein>
<dbReference type="Proteomes" id="UP000304900">
    <property type="component" value="Unassembled WGS sequence"/>
</dbReference>
<dbReference type="EMBL" id="SZVO01000001">
    <property type="protein sequence ID" value="TKT94043.1"/>
    <property type="molecule type" value="Genomic_DNA"/>
</dbReference>
<feature type="domain" description="Abortive infection protein-like C-terminal" evidence="1">
    <location>
        <begin position="189"/>
        <end position="268"/>
    </location>
</feature>
<dbReference type="AlphaFoldDB" id="A0A4V6BMG8"/>
<comment type="caution">
    <text evidence="2">The sequence shown here is derived from an EMBL/GenBank/DDBJ whole genome shotgun (WGS) entry which is preliminary data.</text>
</comment>
<accession>A0A4V6BMG8</accession>
<dbReference type="InterPro" id="IPR026001">
    <property type="entry name" value="Abi-like_C"/>
</dbReference>
<name>A0A4V6BMG8_9BACT</name>
<proteinExistence type="predicted"/>
<dbReference type="OrthoDB" id="4854325at2"/>
<organism evidence="2 3">
    <name type="scientific">Dyadobacter frigoris</name>
    <dbReference type="NCBI Taxonomy" id="2576211"/>
    <lineage>
        <taxon>Bacteria</taxon>
        <taxon>Pseudomonadati</taxon>
        <taxon>Bacteroidota</taxon>
        <taxon>Cytophagia</taxon>
        <taxon>Cytophagales</taxon>
        <taxon>Spirosomataceae</taxon>
        <taxon>Dyadobacter</taxon>
    </lineage>
</organism>
<reference evidence="2 3" key="1">
    <citation type="submission" date="2019-05" db="EMBL/GenBank/DDBJ databases">
        <title>Dyadobacter AR-3-8 sp. nov., isolated from arctic soil.</title>
        <authorList>
            <person name="Chaudhary D.K."/>
        </authorList>
    </citation>
    <scope>NUCLEOTIDE SEQUENCE [LARGE SCALE GENOMIC DNA]</scope>
    <source>
        <strain evidence="2 3">AR-3-8</strain>
    </source>
</reference>
<gene>
    <name evidence="2" type="ORF">FDK13_02205</name>
</gene>
<evidence type="ECO:0000313" key="2">
    <source>
        <dbReference type="EMBL" id="TKT94043.1"/>
    </source>
</evidence>
<dbReference type="RefSeq" id="WP_137338332.1">
    <property type="nucleotide sequence ID" value="NZ_SZVO01000001.1"/>
</dbReference>
<dbReference type="Pfam" id="PF14355">
    <property type="entry name" value="Abi_C"/>
    <property type="match status" value="1"/>
</dbReference>
<evidence type="ECO:0000313" key="3">
    <source>
        <dbReference type="Proteomes" id="UP000304900"/>
    </source>
</evidence>
<keyword evidence="3" id="KW-1185">Reference proteome</keyword>